<dbReference type="InterPro" id="IPR015943">
    <property type="entry name" value="WD40/YVTN_repeat-like_dom_sf"/>
</dbReference>
<accession>A0A813GSH5</accession>
<dbReference type="InterPro" id="IPR048720">
    <property type="entry name" value="PROPPIN"/>
</dbReference>
<dbReference type="PANTHER" id="PTHR11227">
    <property type="entry name" value="WD-REPEAT PROTEIN INTERACTING WITH PHOSPHOINOSIDES WIPI -RELATED"/>
    <property type="match status" value="1"/>
</dbReference>
<dbReference type="InterPro" id="IPR001680">
    <property type="entry name" value="WD40_rpt"/>
</dbReference>
<evidence type="ECO:0000256" key="4">
    <source>
        <dbReference type="SAM" id="MobiDB-lite"/>
    </source>
</evidence>
<keyword evidence="6" id="KW-1185">Reference proteome</keyword>
<proteinExistence type="inferred from homology"/>
<comment type="similarity">
    <text evidence="3">Belongs to the WD repeat PROPPIN family.</text>
</comment>
<sequence length="457" mass="49801">MAQVAEDEKLTREASGTLARSKSGSQENIYLLSFGFNQDYSCFVCGTTAGFRVYTVSPVHEVRRREHTAAFERGSVALVAMLFKTNIFAMVTINHDDVSAGGLNKVQIWDEHKGKFVGELRSRNEVKGVALRRDIIVMVCEYAIYVYTCDQLKVILHLTTNANTRGLCCLAVASDPWILCCPGQSTGAVRVQVGQDDQSTHVFQAHKTALAALALTASGSLLATASEQGTVVKVFQTSDGQPLFRLRRSTRPASISCLTFRADDSFLAVASSSATVHIFKLDNSTAREGYEDNSAASPPLRPAPDPQLPSSSEPRAPIKRMASDIQKAVTTVASRAAAEYFNDLRSIAQFRIPDIDSNGQPSVDVRSKQSKIVGPQLSFHQNEPKLFVLHYSGVLYECSFQPDCDPSLGAQDCGFVCATTWFATRPDFKVQGECTEVTTVAGGAMDGDQEAEEWQLL</sequence>
<evidence type="ECO:0000313" key="6">
    <source>
        <dbReference type="Proteomes" id="UP000654075"/>
    </source>
</evidence>
<feature type="region of interest" description="Disordered" evidence="4">
    <location>
        <begin position="289"/>
        <end position="315"/>
    </location>
</feature>
<reference evidence="5" key="1">
    <citation type="submission" date="2021-02" db="EMBL/GenBank/DDBJ databases">
        <authorList>
            <person name="Dougan E. K."/>
            <person name="Rhodes N."/>
            <person name="Thang M."/>
            <person name="Chan C."/>
        </authorList>
    </citation>
    <scope>NUCLEOTIDE SEQUENCE</scope>
</reference>
<evidence type="ECO:0000256" key="2">
    <source>
        <dbReference type="ARBA" id="ARBA00022737"/>
    </source>
</evidence>
<dbReference type="Pfam" id="PF21032">
    <property type="entry name" value="PROPPIN"/>
    <property type="match status" value="1"/>
</dbReference>
<organism evidence="5 6">
    <name type="scientific">Polarella glacialis</name>
    <name type="common">Dinoflagellate</name>
    <dbReference type="NCBI Taxonomy" id="89957"/>
    <lineage>
        <taxon>Eukaryota</taxon>
        <taxon>Sar</taxon>
        <taxon>Alveolata</taxon>
        <taxon>Dinophyceae</taxon>
        <taxon>Suessiales</taxon>
        <taxon>Suessiaceae</taxon>
        <taxon>Polarella</taxon>
    </lineage>
</organism>
<evidence type="ECO:0008006" key="7">
    <source>
        <dbReference type="Google" id="ProtNLM"/>
    </source>
</evidence>
<evidence type="ECO:0000313" key="5">
    <source>
        <dbReference type="EMBL" id="CAE8625625.1"/>
    </source>
</evidence>
<dbReference type="Gene3D" id="2.130.10.10">
    <property type="entry name" value="YVTN repeat-like/Quinoprotein amine dehydrogenase"/>
    <property type="match status" value="1"/>
</dbReference>
<keyword evidence="1" id="KW-0853">WD repeat</keyword>
<name>A0A813GSH5_POLGL</name>
<protein>
    <recommendedName>
        <fullName evidence="7">WD repeat domain phosphoinositide-interacting protein 2</fullName>
    </recommendedName>
</protein>
<dbReference type="AlphaFoldDB" id="A0A813GSH5"/>
<dbReference type="Proteomes" id="UP000654075">
    <property type="component" value="Unassembled WGS sequence"/>
</dbReference>
<dbReference type="GO" id="GO:0005737">
    <property type="term" value="C:cytoplasm"/>
    <property type="evidence" value="ECO:0007669"/>
    <property type="project" value="UniProtKB-ARBA"/>
</dbReference>
<dbReference type="EMBL" id="CAJNNV010028741">
    <property type="protein sequence ID" value="CAE8625625.1"/>
    <property type="molecule type" value="Genomic_DNA"/>
</dbReference>
<dbReference type="SMART" id="SM00320">
    <property type="entry name" value="WD40"/>
    <property type="match status" value="2"/>
</dbReference>
<evidence type="ECO:0000256" key="3">
    <source>
        <dbReference type="ARBA" id="ARBA00025740"/>
    </source>
</evidence>
<dbReference type="InterPro" id="IPR036322">
    <property type="entry name" value="WD40_repeat_dom_sf"/>
</dbReference>
<dbReference type="SUPFAM" id="SSF50978">
    <property type="entry name" value="WD40 repeat-like"/>
    <property type="match status" value="1"/>
</dbReference>
<evidence type="ECO:0000256" key="1">
    <source>
        <dbReference type="ARBA" id="ARBA00022574"/>
    </source>
</evidence>
<dbReference type="OrthoDB" id="1667587at2759"/>
<keyword evidence="2" id="KW-0677">Repeat</keyword>
<comment type="caution">
    <text evidence="5">The sequence shown here is derived from an EMBL/GenBank/DDBJ whole genome shotgun (WGS) entry which is preliminary data.</text>
</comment>
<gene>
    <name evidence="5" type="ORF">PGLA1383_LOCUS42614</name>
</gene>
<dbReference type="OMA" id="YAVCENG"/>